<dbReference type="AlphaFoldDB" id="A0A0R3R9M2"/>
<proteinExistence type="predicted"/>
<dbReference type="EMBL" id="UZAG01021508">
    <property type="protein sequence ID" value="VDO50697.1"/>
    <property type="molecule type" value="Genomic_DNA"/>
</dbReference>
<evidence type="ECO:0000313" key="3">
    <source>
        <dbReference type="Proteomes" id="UP000280834"/>
    </source>
</evidence>
<evidence type="ECO:0000313" key="2">
    <source>
        <dbReference type="EMBL" id="VDO50697.1"/>
    </source>
</evidence>
<dbReference type="Pfam" id="PF24361">
    <property type="entry name" value="DUF7517"/>
    <property type="match status" value="1"/>
</dbReference>
<gene>
    <name evidence="2" type="ORF">BTMF_LOCUS14708</name>
</gene>
<dbReference type="Proteomes" id="UP000280834">
    <property type="component" value="Unassembled WGS sequence"/>
</dbReference>
<evidence type="ECO:0000259" key="1">
    <source>
        <dbReference type="Pfam" id="PF24361"/>
    </source>
</evidence>
<keyword evidence="3" id="KW-1185">Reference proteome</keyword>
<sequence length="160" mass="18446">MQPHTQSRFQEYNRGYPDDCTVLRSIPSNKFFSHLPNKEVSQLSKQTQTDEDWLENLFDELGCYNSSRNPLQKLVKVIKLLLDIRSPNPVLKGKEKEKLSRVLQLSALPQLVGSFYGTPLNPAEDQNYRKTWREIVRDYCSAEILIAPLPNGEVKIYGYG</sequence>
<organism evidence="4">
    <name type="scientific">Brugia timori</name>
    <dbReference type="NCBI Taxonomy" id="42155"/>
    <lineage>
        <taxon>Eukaryota</taxon>
        <taxon>Metazoa</taxon>
        <taxon>Ecdysozoa</taxon>
        <taxon>Nematoda</taxon>
        <taxon>Chromadorea</taxon>
        <taxon>Rhabditida</taxon>
        <taxon>Spirurina</taxon>
        <taxon>Spiruromorpha</taxon>
        <taxon>Filarioidea</taxon>
        <taxon>Onchocercidae</taxon>
        <taxon>Brugia</taxon>
    </lineage>
</organism>
<name>A0A0R3R9M2_9BILA</name>
<evidence type="ECO:0000313" key="4">
    <source>
        <dbReference type="WBParaSite" id="BTMF_0001673501-mRNA-1"/>
    </source>
</evidence>
<dbReference type="WBParaSite" id="BTMF_0001673501-mRNA-1">
    <property type="protein sequence ID" value="BTMF_0001673501-mRNA-1"/>
    <property type="gene ID" value="BTMF_0001673501"/>
</dbReference>
<feature type="domain" description="DUF7517" evidence="1">
    <location>
        <begin position="38"/>
        <end position="153"/>
    </location>
</feature>
<reference evidence="2 3" key="2">
    <citation type="submission" date="2018-11" db="EMBL/GenBank/DDBJ databases">
        <authorList>
            <consortium name="Pathogen Informatics"/>
        </authorList>
    </citation>
    <scope>NUCLEOTIDE SEQUENCE [LARGE SCALE GENOMIC DNA]</scope>
</reference>
<reference evidence="4" key="1">
    <citation type="submission" date="2017-02" db="UniProtKB">
        <authorList>
            <consortium name="WormBaseParasite"/>
        </authorList>
    </citation>
    <scope>IDENTIFICATION</scope>
</reference>
<dbReference type="InterPro" id="IPR055939">
    <property type="entry name" value="DUF7517"/>
</dbReference>
<protein>
    <recommendedName>
        <fullName evidence="1">DUF7517 domain-containing protein</fullName>
    </recommendedName>
</protein>
<accession>A0A0R3R9M2</accession>